<keyword evidence="1" id="KW-0472">Membrane</keyword>
<accession>A0ABT1VWB8</accession>
<evidence type="ECO:0000256" key="1">
    <source>
        <dbReference type="SAM" id="Phobius"/>
    </source>
</evidence>
<protein>
    <submittedName>
        <fullName evidence="2">Uncharacterized protein</fullName>
    </submittedName>
</protein>
<keyword evidence="1" id="KW-0812">Transmembrane</keyword>
<feature type="transmembrane region" description="Helical" evidence="1">
    <location>
        <begin position="190"/>
        <end position="210"/>
    </location>
</feature>
<reference evidence="2 3" key="1">
    <citation type="submission" date="2022-06" db="EMBL/GenBank/DDBJ databases">
        <title>Rhizosaccharibacter gen. nov. sp. nov. KSS12, endophytic bacteria isolated from sugarcane.</title>
        <authorList>
            <person name="Pitiwittayakul N."/>
        </authorList>
    </citation>
    <scope>NUCLEOTIDE SEQUENCE [LARGE SCALE GENOMIC DNA]</scope>
    <source>
        <strain evidence="2 3">KSS12</strain>
    </source>
</reference>
<feature type="transmembrane region" description="Helical" evidence="1">
    <location>
        <begin position="230"/>
        <end position="249"/>
    </location>
</feature>
<dbReference type="Proteomes" id="UP001524547">
    <property type="component" value="Unassembled WGS sequence"/>
</dbReference>
<feature type="transmembrane region" description="Helical" evidence="1">
    <location>
        <begin position="261"/>
        <end position="281"/>
    </location>
</feature>
<comment type="caution">
    <text evidence="2">The sequence shown here is derived from an EMBL/GenBank/DDBJ whole genome shotgun (WGS) entry which is preliminary data.</text>
</comment>
<feature type="transmembrane region" description="Helical" evidence="1">
    <location>
        <begin position="124"/>
        <end position="144"/>
    </location>
</feature>
<feature type="transmembrane region" description="Helical" evidence="1">
    <location>
        <begin position="156"/>
        <end position="178"/>
    </location>
</feature>
<dbReference type="RefSeq" id="WP_422919382.1">
    <property type="nucleotide sequence ID" value="NZ_JAMZEJ010000004.1"/>
</dbReference>
<name>A0ABT1VWB8_9PROT</name>
<proteinExistence type="predicted"/>
<organism evidence="2 3">
    <name type="scientific">Rhizosaccharibacter radicis</name>
    <dbReference type="NCBI Taxonomy" id="2782605"/>
    <lineage>
        <taxon>Bacteria</taxon>
        <taxon>Pseudomonadati</taxon>
        <taxon>Pseudomonadota</taxon>
        <taxon>Alphaproteobacteria</taxon>
        <taxon>Acetobacterales</taxon>
        <taxon>Acetobacteraceae</taxon>
        <taxon>Rhizosaccharibacter</taxon>
    </lineage>
</organism>
<evidence type="ECO:0000313" key="3">
    <source>
        <dbReference type="Proteomes" id="UP001524547"/>
    </source>
</evidence>
<keyword evidence="3" id="KW-1185">Reference proteome</keyword>
<keyword evidence="1" id="KW-1133">Transmembrane helix</keyword>
<evidence type="ECO:0000313" key="2">
    <source>
        <dbReference type="EMBL" id="MCQ8240637.1"/>
    </source>
</evidence>
<gene>
    <name evidence="2" type="ORF">NFI88_07240</name>
</gene>
<dbReference type="EMBL" id="JAMZEJ010000004">
    <property type="protein sequence ID" value="MCQ8240637.1"/>
    <property type="molecule type" value="Genomic_DNA"/>
</dbReference>
<sequence length="326" mass="34529">MLDSLFRRNKPAADPARIALDRLGRSFERARATAIVAARPGLPDALRHQPLVSPRKGVDAARALNRASGLLAFSVLTDSALEHYRGAFRNKAMFTPLATSALTVAASLHGTTDQRESAHLFRDVTYALAAVTGLVGTAFHVFNVGSRVGGFRWVNFFYRAPVGAPMAILISGLFGVASERLRREGPGGRPTVFGLGAGRTLATITAGSMAGTVGEAWLLHFRGNFQNPAMYIPVTIPPASGALLMDAAIRGGEKRRTAARASLWATVATGIAGTFFHAYGVQRMMGGWRNWKQNLLDGPPVPTPPAFTGVALAGLAALDLLEGDDA</sequence>